<protein>
    <recommendedName>
        <fullName evidence="3">Asl1-like glycosyl hydrolase catalytic domain-containing protein</fullName>
    </recommendedName>
</protein>
<reference evidence="1" key="1">
    <citation type="submission" date="2021-02" db="EMBL/GenBank/DDBJ databases">
        <authorList>
            <person name="Dougan E. K."/>
            <person name="Rhodes N."/>
            <person name="Thang M."/>
            <person name="Chan C."/>
        </authorList>
    </citation>
    <scope>NUCLEOTIDE SEQUENCE</scope>
</reference>
<dbReference type="EMBL" id="CAJNNW010037241">
    <property type="protein sequence ID" value="CAE8740265.1"/>
    <property type="molecule type" value="Genomic_DNA"/>
</dbReference>
<evidence type="ECO:0000313" key="1">
    <source>
        <dbReference type="EMBL" id="CAE8740265.1"/>
    </source>
</evidence>
<organism evidence="1 2">
    <name type="scientific">Polarella glacialis</name>
    <name type="common">Dinoflagellate</name>
    <dbReference type="NCBI Taxonomy" id="89957"/>
    <lineage>
        <taxon>Eukaryota</taxon>
        <taxon>Sar</taxon>
        <taxon>Alveolata</taxon>
        <taxon>Dinophyceae</taxon>
        <taxon>Suessiales</taxon>
        <taxon>Suessiaceae</taxon>
        <taxon>Polarella</taxon>
    </lineage>
</organism>
<proteinExistence type="predicted"/>
<evidence type="ECO:0000313" key="2">
    <source>
        <dbReference type="Proteomes" id="UP000626109"/>
    </source>
</evidence>
<sequence length="524" mass="56273">MERDKAGDPEETATALLPLEADSCAAASAEGHEQPTHWPISRRVGLITSAVAVVVAVAALGRLTRSNSQLRWLDNSGPGLVLDAVPTGPTWGCGLVGSIPGISQQGQTTPETQRFIDALKVSSSLGKVTYWAWSLTNNQLAQPLSADFLFMPETWGAGPVQAQSLQKSGWRSPSETATILLGMNEPDIRGMCMTPGTAGCSAPCTPQAYEANDCPVPAQPVHDGVMPARLAAKCQSIGLVRAIPEKSHAVGGSGAHPGVNSRGQCRCGMASGVGFWSMAGCNLHSQPLPKLFHEPRDENCISKIMQDWRHTAAAATSMGYRYLSTPLIAGDVTYARHFIEEACGCTGPGKCRCTDGSCGCPAYVGFHFYAFDCRPKTTPGFGYADFRDKLDKVARIMEDYPFVEGAIINEVGMLNQAPPNATSDAQQYPAACFPDHACPQNEELPSGIVSFMDDLFDMVIKAKTKDGRSVVKGFSWFNEDQVGDTYNLQLFDNGKVNQVGKAYMRNCARWGHALKHGLEKVTFA</sequence>
<accession>A0A813LSI2</accession>
<evidence type="ECO:0008006" key="3">
    <source>
        <dbReference type="Google" id="ProtNLM"/>
    </source>
</evidence>
<gene>
    <name evidence="1" type="ORF">PGLA2088_LOCUS49958</name>
</gene>
<comment type="caution">
    <text evidence="1">The sequence shown here is derived from an EMBL/GenBank/DDBJ whole genome shotgun (WGS) entry which is preliminary data.</text>
</comment>
<dbReference type="Proteomes" id="UP000626109">
    <property type="component" value="Unassembled WGS sequence"/>
</dbReference>
<dbReference type="AlphaFoldDB" id="A0A813LSI2"/>
<name>A0A813LSI2_POLGL</name>